<keyword evidence="3" id="KW-1185">Reference proteome</keyword>
<evidence type="ECO:0008006" key="4">
    <source>
        <dbReference type="Google" id="ProtNLM"/>
    </source>
</evidence>
<accession>C9PRP5</accession>
<evidence type="ECO:0000313" key="3">
    <source>
        <dbReference type="Proteomes" id="UP000005519"/>
    </source>
</evidence>
<dbReference type="EMBL" id="ACZR01000018">
    <property type="protein sequence ID" value="EEX49622.1"/>
    <property type="molecule type" value="Genomic_DNA"/>
</dbReference>
<gene>
    <name evidence="2" type="ORF">HMPREF0621_1669</name>
</gene>
<dbReference type="HOGENOM" id="CLU_122821_0_0_6"/>
<protein>
    <recommendedName>
        <fullName evidence="4">UDP-N-acetylglucosamine acyltransferase</fullName>
    </recommendedName>
</protein>
<keyword evidence="1" id="KW-0732">Signal</keyword>
<name>C9PRP5_9PAST</name>
<proteinExistence type="predicted"/>
<dbReference type="RefSeq" id="WP_005762612.1">
    <property type="nucleotide sequence ID" value="NZ_GG704810.1"/>
</dbReference>
<organism evidence="2 3">
    <name type="scientific">Pasteurella dagmatis ATCC 43325</name>
    <dbReference type="NCBI Taxonomy" id="667128"/>
    <lineage>
        <taxon>Bacteria</taxon>
        <taxon>Pseudomonadati</taxon>
        <taxon>Pseudomonadota</taxon>
        <taxon>Gammaproteobacteria</taxon>
        <taxon>Pasteurellales</taxon>
        <taxon>Pasteurellaceae</taxon>
        <taxon>Pasteurella</taxon>
    </lineage>
</organism>
<dbReference type="AlphaFoldDB" id="C9PRP5"/>
<evidence type="ECO:0000256" key="1">
    <source>
        <dbReference type="SAM" id="SignalP"/>
    </source>
</evidence>
<dbReference type="PROSITE" id="PS51257">
    <property type="entry name" value="PROKAR_LIPOPROTEIN"/>
    <property type="match status" value="1"/>
</dbReference>
<sequence>MKKILLIGLASLAIAGCSSTPASLNFTPSDLNPVSAKQKIDAEIKTINISIATKEEQKGELQVGVFGNTYEQSFKTTFQNSLEESLAKTAIFKDDAKIKLTLLAKVLRFQSPGSGINFDTHMTVKYDFIDRSSGESIYNIEINSFGAVPFDYDFMGAIRATEARNRAVKNNIHQLIERLKNDRFVRK</sequence>
<evidence type="ECO:0000313" key="2">
    <source>
        <dbReference type="EMBL" id="EEX49622.1"/>
    </source>
</evidence>
<reference evidence="2 3" key="1">
    <citation type="submission" date="2009-10" db="EMBL/GenBank/DDBJ databases">
        <authorList>
            <person name="Muzny D."/>
            <person name="Qin X."/>
            <person name="Deng J."/>
            <person name="Jiang H."/>
            <person name="Liu Y."/>
            <person name="Qu J."/>
            <person name="Song X.-Z."/>
            <person name="Zhang L."/>
            <person name="Thornton R."/>
            <person name="Coyle M."/>
            <person name="Francisco L."/>
            <person name="Jackson L."/>
            <person name="Javaid M."/>
            <person name="Korchina V."/>
            <person name="Kovar C."/>
            <person name="Mata R."/>
            <person name="Mathew T."/>
            <person name="Ngo R."/>
            <person name="Nguyen L."/>
            <person name="Nguyen N."/>
            <person name="Okwuonu G."/>
            <person name="Ongeri F."/>
            <person name="Pham C."/>
            <person name="Simmons D."/>
            <person name="Wilczek-Boney K."/>
            <person name="Hale W."/>
            <person name="Jakkamsetti A."/>
            <person name="Pham P."/>
            <person name="Ruth R."/>
            <person name="San Lucas F."/>
            <person name="Warren J."/>
            <person name="Zhang J."/>
            <person name="Zhao Z."/>
            <person name="Zhou C."/>
            <person name="Zhu D."/>
            <person name="Lee S."/>
            <person name="Bess C."/>
            <person name="Blankenburg K."/>
            <person name="Forbes L."/>
            <person name="Fu Q."/>
            <person name="Gubbala S."/>
            <person name="Hirani K."/>
            <person name="Jayaseelan J.C."/>
            <person name="Lara F."/>
            <person name="Munidasa M."/>
            <person name="Palculict T."/>
            <person name="Patil S."/>
            <person name="Pu L.-L."/>
            <person name="Saada N."/>
            <person name="Tang L."/>
            <person name="Weissenberger G."/>
            <person name="Zhu Y."/>
            <person name="Hemphill L."/>
            <person name="Shang Y."/>
            <person name="Youmans B."/>
            <person name="Ayvaz T."/>
            <person name="Ross M."/>
            <person name="Santibanez J."/>
            <person name="Aqrawi P."/>
            <person name="Gross S."/>
            <person name="Joshi V."/>
            <person name="Fowler G."/>
            <person name="Nazareth L."/>
            <person name="Reid J."/>
            <person name="Worley K."/>
            <person name="Petrosino J."/>
            <person name="Highlander S."/>
            <person name="Gibbs R."/>
        </authorList>
    </citation>
    <scope>NUCLEOTIDE SEQUENCE [LARGE SCALE GENOMIC DNA]</scope>
    <source>
        <strain evidence="2 3">ATCC 43325</strain>
    </source>
</reference>
<feature type="signal peptide" evidence="1">
    <location>
        <begin position="1"/>
        <end position="22"/>
    </location>
</feature>
<feature type="chain" id="PRO_5002998552" description="UDP-N-acetylglucosamine acyltransferase" evidence="1">
    <location>
        <begin position="23"/>
        <end position="187"/>
    </location>
</feature>
<comment type="caution">
    <text evidence="2">The sequence shown here is derived from an EMBL/GenBank/DDBJ whole genome shotgun (WGS) entry which is preliminary data.</text>
</comment>
<dbReference type="OrthoDB" id="8750598at2"/>
<dbReference type="Proteomes" id="UP000005519">
    <property type="component" value="Unassembled WGS sequence"/>
</dbReference>